<feature type="transmembrane region" description="Helical" evidence="6">
    <location>
        <begin position="25"/>
        <end position="48"/>
    </location>
</feature>
<feature type="transmembrane region" description="Helical" evidence="6">
    <location>
        <begin position="196"/>
        <end position="221"/>
    </location>
</feature>
<dbReference type="PANTHER" id="PTHR30294:SF29">
    <property type="entry name" value="MULTIDRUG ABC TRANSPORTER PERMEASE YBHS-RELATED"/>
    <property type="match status" value="1"/>
</dbReference>
<organism evidence="8 9">
    <name type="scientific">Clostridium tarantellae</name>
    <dbReference type="NCBI Taxonomy" id="39493"/>
    <lineage>
        <taxon>Bacteria</taxon>
        <taxon>Bacillati</taxon>
        <taxon>Bacillota</taxon>
        <taxon>Clostridia</taxon>
        <taxon>Eubacteriales</taxon>
        <taxon>Clostridiaceae</taxon>
        <taxon>Clostridium</taxon>
    </lineage>
</organism>
<evidence type="ECO:0000256" key="5">
    <source>
        <dbReference type="ARBA" id="ARBA00023136"/>
    </source>
</evidence>
<feature type="transmembrane region" description="Helical" evidence="6">
    <location>
        <begin position="333"/>
        <end position="351"/>
    </location>
</feature>
<dbReference type="InterPro" id="IPR013525">
    <property type="entry name" value="ABC2_TM"/>
</dbReference>
<accession>A0A6I1MQ08</accession>
<evidence type="ECO:0000313" key="8">
    <source>
        <dbReference type="EMBL" id="MPQ42961.1"/>
    </source>
</evidence>
<dbReference type="InterPro" id="IPR051449">
    <property type="entry name" value="ABC-2_transporter_component"/>
</dbReference>
<reference evidence="8 9" key="1">
    <citation type="submission" date="2019-10" db="EMBL/GenBank/DDBJ databases">
        <title>The Genome Sequence of Clostridium tarantellae Isolated from Fish Brain.</title>
        <authorList>
            <person name="Bano L."/>
            <person name="Kiel M."/>
            <person name="Sales G."/>
            <person name="Doxey A.C."/>
            <person name="Mansfield M.J."/>
            <person name="Schiavone M."/>
            <person name="Rossetto O."/>
            <person name="Pirazzini M."/>
            <person name="Dobrindt U."/>
            <person name="Montecucco C."/>
        </authorList>
    </citation>
    <scope>NUCLEOTIDE SEQUENCE [LARGE SCALE GENOMIC DNA]</scope>
    <source>
        <strain evidence="8 9">DSM 3997</strain>
    </source>
</reference>
<keyword evidence="9" id="KW-1185">Reference proteome</keyword>
<dbReference type="Proteomes" id="UP000430345">
    <property type="component" value="Unassembled WGS sequence"/>
</dbReference>
<dbReference type="Pfam" id="PF12698">
    <property type="entry name" value="ABC2_membrane_3"/>
    <property type="match status" value="1"/>
</dbReference>
<keyword evidence="3 6" id="KW-0812">Transmembrane</keyword>
<comment type="caution">
    <text evidence="8">The sequence shown here is derived from an EMBL/GenBank/DDBJ whole genome shotgun (WGS) entry which is preliminary data.</text>
</comment>
<evidence type="ECO:0000259" key="7">
    <source>
        <dbReference type="Pfam" id="PF12698"/>
    </source>
</evidence>
<feature type="transmembrane region" description="Helical" evidence="6">
    <location>
        <begin position="300"/>
        <end position="321"/>
    </location>
</feature>
<dbReference type="OrthoDB" id="9768837at2"/>
<dbReference type="EMBL" id="WHJC01000030">
    <property type="protein sequence ID" value="MPQ42961.1"/>
    <property type="molecule type" value="Genomic_DNA"/>
</dbReference>
<keyword evidence="2" id="KW-1003">Cell membrane</keyword>
<feature type="transmembrane region" description="Helical" evidence="6">
    <location>
        <begin position="386"/>
        <end position="406"/>
    </location>
</feature>
<name>A0A6I1MQ08_9CLOT</name>
<feature type="transmembrane region" description="Helical" evidence="6">
    <location>
        <begin position="363"/>
        <end position="380"/>
    </location>
</feature>
<protein>
    <recommendedName>
        <fullName evidence="7">ABC-2 type transporter transmembrane domain-containing protein</fullName>
    </recommendedName>
</protein>
<dbReference type="GO" id="GO:0140359">
    <property type="term" value="F:ABC-type transporter activity"/>
    <property type="evidence" value="ECO:0007669"/>
    <property type="project" value="InterPro"/>
</dbReference>
<evidence type="ECO:0000256" key="3">
    <source>
        <dbReference type="ARBA" id="ARBA00022692"/>
    </source>
</evidence>
<dbReference type="PANTHER" id="PTHR30294">
    <property type="entry name" value="MEMBRANE COMPONENT OF ABC TRANSPORTER YHHJ-RELATED"/>
    <property type="match status" value="1"/>
</dbReference>
<sequence>MNIKNCFNVFKFTIMQQIKGKAFKISSTIILLGIFILVSLSNIIPAIMEKPNTASTEAKEFSINTLYYEDNTNLHVDISKSLNKIYPNLKVITSEKPKEELIRDLEKTNESMVLISVNKTDASYSIELYKPKSSEAVSNKECDVLLSDISLLLKNEFLSNNGLSANEIAMVNTPFQTHTYVAGENTSFESIVATTLLPTIICILLFYVIYFYGYWVANSIVAEKTSRVMELLLTSTKPLELIVGKCVGMGVLAIAQFISILIVALVSFKVSELIVIKFIDSSASIFKISSLFANISGMDILWIIIFFIFGYALYSILNALAGATVSKLEDLNIAIMPVSFISIIGFYLAIIGVSTPNSIISKIALYMPFSSPFYLPTIVLTENLAISKILLSLAILIATIIILIFFTSRVYSVVILQTGNRVTISDLFNIFKKEK</sequence>
<evidence type="ECO:0000256" key="1">
    <source>
        <dbReference type="ARBA" id="ARBA00004651"/>
    </source>
</evidence>
<feature type="domain" description="ABC-2 type transporter transmembrane" evidence="7">
    <location>
        <begin position="28"/>
        <end position="407"/>
    </location>
</feature>
<evidence type="ECO:0000313" key="9">
    <source>
        <dbReference type="Proteomes" id="UP000430345"/>
    </source>
</evidence>
<gene>
    <name evidence="8" type="ORF">GBZ86_04215</name>
</gene>
<feature type="transmembrane region" description="Helical" evidence="6">
    <location>
        <begin position="242"/>
        <end position="268"/>
    </location>
</feature>
<evidence type="ECO:0000256" key="4">
    <source>
        <dbReference type="ARBA" id="ARBA00022989"/>
    </source>
</evidence>
<keyword evidence="4 6" id="KW-1133">Transmembrane helix</keyword>
<evidence type="ECO:0000256" key="2">
    <source>
        <dbReference type="ARBA" id="ARBA00022475"/>
    </source>
</evidence>
<dbReference type="GO" id="GO:0005886">
    <property type="term" value="C:plasma membrane"/>
    <property type="evidence" value="ECO:0007669"/>
    <property type="project" value="UniProtKB-SubCell"/>
</dbReference>
<dbReference type="AlphaFoldDB" id="A0A6I1MQ08"/>
<comment type="subcellular location">
    <subcellularLocation>
        <location evidence="1">Cell membrane</location>
        <topology evidence="1">Multi-pass membrane protein</topology>
    </subcellularLocation>
</comment>
<dbReference type="RefSeq" id="WP_152888053.1">
    <property type="nucleotide sequence ID" value="NZ_WHJC01000030.1"/>
</dbReference>
<evidence type="ECO:0000256" key="6">
    <source>
        <dbReference type="SAM" id="Phobius"/>
    </source>
</evidence>
<proteinExistence type="predicted"/>
<keyword evidence="5 6" id="KW-0472">Membrane</keyword>